<name>L0NFU1_9HYPH</name>
<organism evidence="1 2">
    <name type="scientific">Pseudorhizobium banfieldiae</name>
    <dbReference type="NCBI Taxonomy" id="1125847"/>
    <lineage>
        <taxon>Bacteria</taxon>
        <taxon>Pseudomonadati</taxon>
        <taxon>Pseudomonadota</taxon>
        <taxon>Alphaproteobacteria</taxon>
        <taxon>Hyphomicrobiales</taxon>
        <taxon>Rhizobiaceae</taxon>
        <taxon>Rhizobium/Agrobacterium group</taxon>
        <taxon>Pseudorhizobium</taxon>
    </lineage>
</organism>
<gene>
    <name evidence="1" type="ORF">NT26_1423</name>
</gene>
<evidence type="ECO:0000313" key="2">
    <source>
        <dbReference type="Proteomes" id="UP000010792"/>
    </source>
</evidence>
<dbReference type="AlphaFoldDB" id="L0NFU1"/>
<proteinExistence type="predicted"/>
<sequence length="137" mass="15017">MIRFLNVSTMRVGGIRFLKIGRLTFSFCVSSSYRPVGQRPVRQIHRTVPGAAIRFVQYAGALALLLPSPALAYPDTVLIGIGCQGQQGEIYRLHEDEFPQCQAIAPIDVDLVPACPLADLLPTDGNIEACTGRPWHE</sequence>
<keyword evidence="2" id="KW-1185">Reference proteome</keyword>
<reference evidence="1 2" key="1">
    <citation type="journal article" date="2013" name="Genome Biol. Evol.">
        <title>Life in an arsenic-containing gold mine: genome and physiology of the autotrophic arsenite-oxidizing bacterium rhizobium sp. NT-26.</title>
        <authorList>
            <person name="Andres J."/>
            <person name="Arsene-Ploetze F."/>
            <person name="Barbe V."/>
            <person name="Brochier-Armanet C."/>
            <person name="Cleiss-Arnold J."/>
            <person name="Coppee J.Y."/>
            <person name="Dillies M.A."/>
            <person name="Geist"/>
            <person name="L"/>
            <person name="Joublin A."/>
            <person name="Koechler S."/>
            <person name="Lassalle F."/>
            <person name="Marchal M."/>
            <person name="Medigue C."/>
            <person name="Muller D."/>
            <person name="Nesme X."/>
            <person name="Plewniak F."/>
            <person name="Proux C."/>
            <person name="Ramirez-Bahena M.H."/>
            <person name="Schenowitz C."/>
            <person name="Sismeiro O."/>
            <person name="Vallenet D."/>
            <person name="Santini J.M."/>
            <person name="Bertin P.N."/>
        </authorList>
    </citation>
    <scope>NUCLEOTIDE SEQUENCE [LARGE SCALE GENOMIC DNA]</scope>
    <source>
        <strain evidence="1 2">NT-26</strain>
    </source>
</reference>
<dbReference type="KEGG" id="rht:NT26_1423"/>
<evidence type="ECO:0000313" key="1">
    <source>
        <dbReference type="EMBL" id="CCF19147.1"/>
    </source>
</evidence>
<dbReference type="RefSeq" id="WP_052638040.1">
    <property type="nucleotide sequence ID" value="NZ_FO082820.1"/>
</dbReference>
<dbReference type="EMBL" id="FO082820">
    <property type="protein sequence ID" value="CCF19147.1"/>
    <property type="molecule type" value="Genomic_DNA"/>
</dbReference>
<dbReference type="Proteomes" id="UP000010792">
    <property type="component" value="Chromosome"/>
</dbReference>
<accession>L0NFU1</accession>
<dbReference type="STRING" id="1125847.NT26_1423"/>
<protein>
    <submittedName>
        <fullName evidence="1">Uncharacterized protein</fullName>
    </submittedName>
</protein>